<evidence type="ECO:0000256" key="2">
    <source>
        <dbReference type="ARBA" id="ARBA00022723"/>
    </source>
</evidence>
<accession>A0A2M8QFZ6</accession>
<proteinExistence type="inferred from homology"/>
<comment type="cofactor">
    <cofactor evidence="5">
        <name>Mo-molybdopterin</name>
        <dbReference type="ChEBI" id="CHEBI:71302"/>
    </cofactor>
    <text evidence="5">Binds 1 Mo-molybdopterin (Mo-MPT) cofactor per subunit.</text>
</comment>
<dbReference type="Pfam" id="PF00174">
    <property type="entry name" value="Oxidored_molyb"/>
    <property type="match status" value="1"/>
</dbReference>
<dbReference type="Gene3D" id="3.90.420.10">
    <property type="entry name" value="Oxidoreductase, molybdopterin-binding domain"/>
    <property type="match status" value="1"/>
</dbReference>
<feature type="binding site" evidence="5">
    <location>
        <begin position="244"/>
        <end position="246"/>
    </location>
    <ligand>
        <name>Mo-molybdopterin</name>
        <dbReference type="ChEBI" id="CHEBI:71302"/>
    </ligand>
</feature>
<keyword evidence="4 5" id="KW-0560">Oxidoreductase</keyword>
<dbReference type="SUPFAM" id="SSF56524">
    <property type="entry name" value="Oxidoreductase molybdopterin-binding domain"/>
    <property type="match status" value="1"/>
</dbReference>
<dbReference type="GO" id="GO:0043546">
    <property type="term" value="F:molybdopterin cofactor binding"/>
    <property type="evidence" value="ECO:0007669"/>
    <property type="project" value="UniProtKB-UniRule"/>
</dbReference>
<keyword evidence="2 5" id="KW-0479">Metal-binding</keyword>
<comment type="function">
    <text evidence="5">Part of the MsrPQ system that repairs oxidized cell envelope proteins containing methionine sulfoxide residues (Met-O), using respiratory chain electrons. Thus protects these proteins from oxidative-stress damage caused by reactive species of oxygen and chlorine. MsrPQ is essential for the maintenance of envelope integrity under bleach stress, rescuing a wide series of structurally unrelated cell envelope proteins from methionine oxidation. The catalytic subunit MsrP is non-stereospecific, being able to reduce both (R-) and (S-) diastereoisomers of methionine sulfoxide.</text>
</comment>
<dbReference type="InterPro" id="IPR006311">
    <property type="entry name" value="TAT_signal"/>
</dbReference>
<comment type="catalytic activity">
    <reaction evidence="5">
        <text>L-methionyl-[protein] + a quinone + H2O = L-methionyl-(R)-S-oxide-[protein] + a quinol</text>
        <dbReference type="Rhea" id="RHEA:51296"/>
        <dbReference type="Rhea" id="RHEA-COMP:12313"/>
        <dbReference type="Rhea" id="RHEA-COMP:12314"/>
        <dbReference type="ChEBI" id="CHEBI:15377"/>
        <dbReference type="ChEBI" id="CHEBI:16044"/>
        <dbReference type="ChEBI" id="CHEBI:24646"/>
        <dbReference type="ChEBI" id="CHEBI:45764"/>
        <dbReference type="ChEBI" id="CHEBI:132124"/>
    </reaction>
</comment>
<feature type="binding site" evidence="5">
    <location>
        <position position="233"/>
    </location>
    <ligand>
        <name>Mo-molybdopterin</name>
        <dbReference type="ChEBI" id="CHEBI:71302"/>
    </ligand>
</feature>
<evidence type="ECO:0000256" key="3">
    <source>
        <dbReference type="ARBA" id="ARBA00022729"/>
    </source>
</evidence>
<dbReference type="AlphaFoldDB" id="A0A2M8QFZ6"/>
<dbReference type="EC" id="1.8.5.-" evidence="5"/>
<dbReference type="HAMAP" id="MF_01206">
    <property type="entry name" value="MsrP"/>
    <property type="match status" value="1"/>
</dbReference>
<evidence type="ECO:0000256" key="5">
    <source>
        <dbReference type="HAMAP-Rule" id="MF_01206"/>
    </source>
</evidence>
<dbReference type="InterPro" id="IPR036374">
    <property type="entry name" value="OxRdtase_Mopterin-bd_sf"/>
</dbReference>
<evidence type="ECO:0000313" key="8">
    <source>
        <dbReference type="Proteomes" id="UP000230790"/>
    </source>
</evidence>
<name>A0A2M8QFZ6_9CHLR</name>
<dbReference type="PANTHER" id="PTHR43032">
    <property type="entry name" value="PROTEIN-METHIONINE-SULFOXIDE REDUCTASE"/>
    <property type="match status" value="1"/>
</dbReference>
<sequence>MQKIRSSEITPEHVYLSRRRFMRLGALALGSTALTACGGQLGETLAGRPAPAAPTKPADAAADTLGIRRDEFGDPANSFETISTYNNYYEFTEDKEGVAKLAANFKAEPWKVTVGGLVSNPRTYDIDDLRRKFDQEERIYRLRCVEGWSMVIPWIGFPLHKLLAEVQPKAEAKYVRFESLLDPNQYPNQRPLSLYPWPYTEGLRLDEAMHDLTLMVTGLYGKPLPNSNGAPLRLAVPWKYGFKSIKAIVKIELTAEQPKTLWNTLAPHEYGFYSNVNPQRPHPRWSQATERRIGESGRRPTLMFNGYADRVAGLYAGMDLQANY</sequence>
<comment type="PTM">
    <text evidence="5">Predicted to be exported by the Tat system. The position of the signal peptide cleavage has not been experimentally proven.</text>
</comment>
<evidence type="ECO:0000313" key="7">
    <source>
        <dbReference type="EMBL" id="PJF48727.1"/>
    </source>
</evidence>
<dbReference type="PROSITE" id="PS51318">
    <property type="entry name" value="TAT"/>
    <property type="match status" value="1"/>
</dbReference>
<gene>
    <name evidence="5" type="primary">msrP</name>
    <name evidence="7" type="ORF">CUN48_01910</name>
</gene>
<feature type="binding site" evidence="5">
    <location>
        <position position="228"/>
    </location>
    <ligand>
        <name>Mo-molybdopterin</name>
        <dbReference type="ChEBI" id="CHEBI:71302"/>
    </ligand>
</feature>
<dbReference type="GO" id="GO:0046872">
    <property type="term" value="F:metal ion binding"/>
    <property type="evidence" value="ECO:0007669"/>
    <property type="project" value="UniProtKB-KW"/>
</dbReference>
<dbReference type="GO" id="GO:0016672">
    <property type="term" value="F:oxidoreductase activity, acting on a sulfur group of donors, quinone or similar compound as acceptor"/>
    <property type="evidence" value="ECO:0007669"/>
    <property type="project" value="UniProtKB-UniRule"/>
</dbReference>
<feature type="binding site" evidence="5">
    <location>
        <position position="179"/>
    </location>
    <ligand>
        <name>Mo-molybdopterin</name>
        <dbReference type="ChEBI" id="CHEBI:71302"/>
    </ligand>
</feature>
<feature type="domain" description="Oxidoreductase molybdopterin-binding" evidence="6">
    <location>
        <begin position="105"/>
        <end position="262"/>
    </location>
</feature>
<comment type="caution">
    <text evidence="7">The sequence shown here is derived from an EMBL/GenBank/DDBJ whole genome shotgun (WGS) entry which is preliminary data.</text>
</comment>
<feature type="binding site" evidence="5">
    <location>
        <position position="144"/>
    </location>
    <ligand>
        <name>Mo-molybdopterin</name>
        <dbReference type="ChEBI" id="CHEBI:71302"/>
    </ligand>
    <ligandPart>
        <name>Mo</name>
        <dbReference type="ChEBI" id="CHEBI:28685"/>
    </ligandPart>
</feature>
<feature type="binding site" evidence="5">
    <location>
        <begin position="89"/>
        <end position="90"/>
    </location>
    <ligand>
        <name>Mo-molybdopterin</name>
        <dbReference type="ChEBI" id="CHEBI:71302"/>
    </ligand>
</feature>
<dbReference type="InterPro" id="IPR000572">
    <property type="entry name" value="OxRdtase_Mopterin-bd_dom"/>
</dbReference>
<organism evidence="7 8">
    <name type="scientific">Candidatus Thermofonsia Clade 3 bacterium</name>
    <dbReference type="NCBI Taxonomy" id="2364212"/>
    <lineage>
        <taxon>Bacteria</taxon>
        <taxon>Bacillati</taxon>
        <taxon>Chloroflexota</taxon>
        <taxon>Candidatus Thermofontia</taxon>
        <taxon>Candidatus Thermofonsia Clade 3</taxon>
    </lineage>
</organism>
<protein>
    <recommendedName>
        <fullName evidence="5">Protein-methionine-sulfoxide reductase catalytic subunit MsrP</fullName>
        <ecNumber evidence="5">1.8.5.-</ecNumber>
    </recommendedName>
</protein>
<dbReference type="NCBIfam" id="NF003767">
    <property type="entry name" value="PRK05363.1"/>
    <property type="match status" value="1"/>
</dbReference>
<comment type="similarity">
    <text evidence="5">Belongs to the MsrP family.</text>
</comment>
<keyword evidence="3 5" id="KW-0732">Signal</keyword>
<comment type="catalytic activity">
    <reaction evidence="5">
        <text>L-methionyl-[protein] + a quinone + H2O = L-methionyl-(S)-S-oxide-[protein] + a quinol</text>
        <dbReference type="Rhea" id="RHEA:51292"/>
        <dbReference type="Rhea" id="RHEA-COMP:12313"/>
        <dbReference type="Rhea" id="RHEA-COMP:12315"/>
        <dbReference type="ChEBI" id="CHEBI:15377"/>
        <dbReference type="ChEBI" id="CHEBI:16044"/>
        <dbReference type="ChEBI" id="CHEBI:24646"/>
        <dbReference type="ChEBI" id="CHEBI:44120"/>
        <dbReference type="ChEBI" id="CHEBI:132124"/>
    </reaction>
</comment>
<feature type="binding site" evidence="5">
    <location>
        <position position="86"/>
    </location>
    <ligand>
        <name>Mo-molybdopterin</name>
        <dbReference type="ChEBI" id="CHEBI:71302"/>
    </ligand>
</feature>
<dbReference type="PANTHER" id="PTHR43032:SF3">
    <property type="entry name" value="PROTEIN-METHIONINE-SULFOXIDE REDUCTASE CATALYTIC SUBUNIT MSRP"/>
    <property type="match status" value="1"/>
</dbReference>
<dbReference type="EMBL" id="PGTN01000007">
    <property type="protein sequence ID" value="PJF48727.1"/>
    <property type="molecule type" value="Genomic_DNA"/>
</dbReference>
<dbReference type="InterPro" id="IPR022867">
    <property type="entry name" value="MsrP"/>
</dbReference>
<dbReference type="Proteomes" id="UP000230790">
    <property type="component" value="Unassembled WGS sequence"/>
</dbReference>
<dbReference type="GO" id="GO:0030091">
    <property type="term" value="P:protein repair"/>
    <property type="evidence" value="ECO:0007669"/>
    <property type="project" value="UniProtKB-UniRule"/>
</dbReference>
<evidence type="ECO:0000256" key="1">
    <source>
        <dbReference type="ARBA" id="ARBA00022505"/>
    </source>
</evidence>
<reference evidence="7 8" key="1">
    <citation type="submission" date="2017-11" db="EMBL/GenBank/DDBJ databases">
        <title>Evolution of Phototrophy in the Chloroflexi Phylum Driven by Horizontal Gene Transfer.</title>
        <authorList>
            <person name="Ward L.M."/>
            <person name="Hemp J."/>
            <person name="Shih P.M."/>
            <person name="Mcglynn S.E."/>
            <person name="Fischer W."/>
        </authorList>
    </citation>
    <scope>NUCLEOTIDE SEQUENCE [LARGE SCALE GENOMIC DNA]</scope>
    <source>
        <strain evidence="7">JP3_7</strain>
    </source>
</reference>
<evidence type="ECO:0000259" key="6">
    <source>
        <dbReference type="Pfam" id="PF00174"/>
    </source>
</evidence>
<evidence type="ECO:0000256" key="4">
    <source>
        <dbReference type="ARBA" id="ARBA00023002"/>
    </source>
</evidence>
<keyword evidence="1 5" id="KW-0500">Molybdenum</keyword>
<comment type="subunit">
    <text evidence="5">Heterodimer of a catalytic subunit (MsrP) and a heme-binding subunit (MsrQ).</text>
</comment>